<sequence>MRGKHIELFLVDGEPGGITTANVSGWTGHILSGPRTALTRLLAREEAHRNGVYLLLGDDPDAIENVACYIGKTEDFSARFRQHDRKKDWWDRAVLVSSRDDSFNEGHWGYLEARLVEIANTAKRCSLPDNTQTPQPRKLSEAQQSDAEAFLDQVRGVLPVLGVSILRSTKTLPERQPLPQDIDSPIFTLAVPKRDIHAQARVIGAEFIMLEGSRIVGEWTNKGSSLSTRRAYRSLRARHTKLVDDGSIAVDGVAGTLTRDVPFPSPSTAGSIATGRSCNGRTAWKWTGGTYGDWENRDLDPVPTTPAESLYSDESVLP</sequence>
<comment type="caution">
    <text evidence="3">The sequence shown here is derived from an EMBL/GenBank/DDBJ whole genome shotgun (WGS) entry which is preliminary data.</text>
</comment>
<feature type="region of interest" description="Disordered" evidence="1">
    <location>
        <begin position="295"/>
        <end position="318"/>
    </location>
</feature>
<gene>
    <name evidence="3" type="ORF">HMPREF1979_00106</name>
</gene>
<dbReference type="Proteomes" id="UP000016536">
    <property type="component" value="Unassembled WGS sequence"/>
</dbReference>
<dbReference type="Pfam" id="PF14267">
    <property type="entry name" value="DUF4357"/>
    <property type="match status" value="1"/>
</dbReference>
<evidence type="ECO:0000256" key="1">
    <source>
        <dbReference type="SAM" id="MobiDB-lite"/>
    </source>
</evidence>
<name>U1QWM3_9ACTO</name>
<dbReference type="EMBL" id="AWSE01000006">
    <property type="protein sequence ID" value="ERH25874.1"/>
    <property type="molecule type" value="Genomic_DNA"/>
</dbReference>
<dbReference type="HOGENOM" id="CLU_052782_1_0_11"/>
<organism evidence="3 4">
    <name type="scientific">Actinomyces johnsonii F0542</name>
    <dbReference type="NCBI Taxonomy" id="1321818"/>
    <lineage>
        <taxon>Bacteria</taxon>
        <taxon>Bacillati</taxon>
        <taxon>Actinomycetota</taxon>
        <taxon>Actinomycetes</taxon>
        <taxon>Actinomycetales</taxon>
        <taxon>Actinomycetaceae</taxon>
        <taxon>Actinomyces</taxon>
    </lineage>
</organism>
<dbReference type="CDD" id="cd10447">
    <property type="entry name" value="GIY-YIG_unchar_2"/>
    <property type="match status" value="1"/>
</dbReference>
<evidence type="ECO:0000259" key="2">
    <source>
        <dbReference type="Pfam" id="PF14267"/>
    </source>
</evidence>
<evidence type="ECO:0000313" key="3">
    <source>
        <dbReference type="EMBL" id="ERH25874.1"/>
    </source>
</evidence>
<protein>
    <recommendedName>
        <fullName evidence="2">DUF4357 domain-containing protein</fullName>
    </recommendedName>
</protein>
<evidence type="ECO:0000313" key="4">
    <source>
        <dbReference type="Proteomes" id="UP000016536"/>
    </source>
</evidence>
<dbReference type="AlphaFoldDB" id="U1QWM3"/>
<feature type="domain" description="DUF4357" evidence="2">
    <location>
        <begin position="240"/>
        <end position="286"/>
    </location>
</feature>
<dbReference type="InterPro" id="IPR025579">
    <property type="entry name" value="DUF4357"/>
</dbReference>
<keyword evidence="4" id="KW-1185">Reference proteome</keyword>
<proteinExistence type="predicted"/>
<reference evidence="3 4" key="1">
    <citation type="submission" date="2013-08" db="EMBL/GenBank/DDBJ databases">
        <authorList>
            <person name="Weinstock G."/>
            <person name="Sodergren E."/>
            <person name="Wylie T."/>
            <person name="Fulton L."/>
            <person name="Fulton R."/>
            <person name="Fronick C."/>
            <person name="O'Laughlin M."/>
            <person name="Godfrey J."/>
            <person name="Miner T."/>
            <person name="Herter B."/>
            <person name="Appelbaum E."/>
            <person name="Cordes M."/>
            <person name="Lek S."/>
            <person name="Wollam A."/>
            <person name="Pepin K.H."/>
            <person name="Palsikar V.B."/>
            <person name="Mitreva M."/>
            <person name="Wilson R.K."/>
        </authorList>
    </citation>
    <scope>NUCLEOTIDE SEQUENCE [LARGE SCALE GENOMIC DNA]</scope>
    <source>
        <strain evidence="3 4">F0542</strain>
    </source>
</reference>
<accession>U1QWM3</accession>